<comment type="caution">
    <text evidence="1">The sequence shown here is derived from an EMBL/GenBank/DDBJ whole genome shotgun (WGS) entry which is preliminary data.</text>
</comment>
<evidence type="ECO:0000313" key="1">
    <source>
        <dbReference type="EMBL" id="RLK58577.1"/>
    </source>
</evidence>
<gene>
    <name evidence="1" type="ORF">CLV68_3048</name>
</gene>
<dbReference type="OrthoDB" id="3636019at2"/>
<reference evidence="1 2" key="1">
    <citation type="submission" date="2018-10" db="EMBL/GenBank/DDBJ databases">
        <title>Genomic Encyclopedia of Archaeal and Bacterial Type Strains, Phase II (KMG-II): from individual species to whole genera.</title>
        <authorList>
            <person name="Goeker M."/>
        </authorList>
    </citation>
    <scope>NUCLEOTIDE SEQUENCE [LARGE SCALE GENOMIC DNA]</scope>
    <source>
        <strain evidence="1 2">DSM 45657</strain>
    </source>
</reference>
<organism evidence="1 2">
    <name type="scientific">Actinokineospora cianjurensis</name>
    <dbReference type="NCBI Taxonomy" id="585224"/>
    <lineage>
        <taxon>Bacteria</taxon>
        <taxon>Bacillati</taxon>
        <taxon>Actinomycetota</taxon>
        <taxon>Actinomycetes</taxon>
        <taxon>Pseudonocardiales</taxon>
        <taxon>Pseudonocardiaceae</taxon>
        <taxon>Actinokineospora</taxon>
    </lineage>
</organism>
<name>A0A421B2H5_9PSEU</name>
<keyword evidence="2" id="KW-1185">Reference proteome</keyword>
<sequence>MNLGRDIVATVAAADSPLGQVARAVDVLSSHLPTSRQPRACPFCLAAGWPCRPFLDAAEHITDHGVHVASLVPRDLHQVLWPANKSTTRAS</sequence>
<dbReference type="EMBL" id="RCDD01000002">
    <property type="protein sequence ID" value="RLK58577.1"/>
    <property type="molecule type" value="Genomic_DNA"/>
</dbReference>
<accession>A0A421B2H5</accession>
<dbReference type="RefSeq" id="WP_147460004.1">
    <property type="nucleotide sequence ID" value="NZ_RCDD01000002.1"/>
</dbReference>
<proteinExistence type="predicted"/>
<protein>
    <submittedName>
        <fullName evidence="1">Uncharacterized protein</fullName>
    </submittedName>
</protein>
<dbReference type="Proteomes" id="UP000282454">
    <property type="component" value="Unassembled WGS sequence"/>
</dbReference>
<evidence type="ECO:0000313" key="2">
    <source>
        <dbReference type="Proteomes" id="UP000282454"/>
    </source>
</evidence>
<dbReference type="AlphaFoldDB" id="A0A421B2H5"/>